<dbReference type="KEGG" id="sufl:FIL70_03125"/>
<name>A0A5B8CDP1_SPHSA</name>
<dbReference type="AlphaFoldDB" id="A0A5B8CDP1"/>
<reference evidence="1 2" key="1">
    <citation type="submission" date="2019-06" db="EMBL/GenBank/DDBJ databases">
        <title>Genome organization and adaptive potential of archetypical organophosphate degarding Sphingobium fuliginis ATCC 27551.</title>
        <authorList>
            <person name="Sarwar A."/>
            <person name="Parthasarathy S."/>
            <person name="Singh C."/>
            <person name="Siddavattam D."/>
        </authorList>
    </citation>
    <scope>NUCLEOTIDE SEQUENCE [LARGE SCALE GENOMIC DNA]</scope>
    <source>
        <strain evidence="1 2">ATCC 27551</strain>
    </source>
</reference>
<evidence type="ECO:0000313" key="2">
    <source>
        <dbReference type="Proteomes" id="UP000311469"/>
    </source>
</evidence>
<dbReference type="RefSeq" id="WP_140041610.1">
    <property type="nucleotide sequence ID" value="NZ_CP041016.1"/>
</dbReference>
<evidence type="ECO:0000313" key="1">
    <source>
        <dbReference type="EMBL" id="QDC36386.1"/>
    </source>
</evidence>
<gene>
    <name evidence="1" type="ORF">FIL70_03125</name>
</gene>
<accession>A0A5B8CDP1</accession>
<organism evidence="1 2">
    <name type="scientific">Sphingobium fuliginis ATCC 27551</name>
    <dbReference type="NCBI Taxonomy" id="1208342"/>
    <lineage>
        <taxon>Bacteria</taxon>
        <taxon>Pseudomonadati</taxon>
        <taxon>Pseudomonadota</taxon>
        <taxon>Alphaproteobacteria</taxon>
        <taxon>Sphingomonadales</taxon>
        <taxon>Sphingomonadaceae</taxon>
        <taxon>Sphingobium</taxon>
    </lineage>
</organism>
<dbReference type="EMBL" id="CP041016">
    <property type="protein sequence ID" value="QDC36386.1"/>
    <property type="molecule type" value="Genomic_DNA"/>
</dbReference>
<proteinExistence type="predicted"/>
<protein>
    <submittedName>
        <fullName evidence="1">Uncharacterized protein</fullName>
    </submittedName>
</protein>
<sequence>MSSAPEGSHEHKDDEAFIIVKAAPRASQSHGETVCIAAIDMNGKWVRLYPVSFRHLADGQKFGRWDRISYRWRKATSDQRVESRRVDQDSIEIKGKLKEGERHSFLSRAAVSSLKAEWDQGRSLAILNCEIIDFWHEPQTAEELKRQEDVYDNMRRQNDFFSKGNLIPREACPHVFKYRYRDADGIHIGTCQDWETEATFLHRRRDLGSEAAALDWMVEKFGVEFPRKGMVLAMGTHRRWEGQWLINGVLRANPVTQMTML</sequence>
<dbReference type="Proteomes" id="UP000311469">
    <property type="component" value="Chromosome cSF1"/>
</dbReference>